<accession>A0ABR7ERT9</accession>
<gene>
    <name evidence="2" type="ORF">H8S07_01985</name>
</gene>
<dbReference type="Proteomes" id="UP000647235">
    <property type="component" value="Unassembled WGS sequence"/>
</dbReference>
<keyword evidence="1" id="KW-1133">Transmembrane helix</keyword>
<dbReference type="EMBL" id="JACOOY010000002">
    <property type="protein sequence ID" value="MBC5664057.1"/>
    <property type="molecule type" value="Genomic_DNA"/>
</dbReference>
<organism evidence="2 3">
    <name type="scientific">Dorea hominis</name>
    <dbReference type="NCBI Taxonomy" id="2763040"/>
    <lineage>
        <taxon>Bacteria</taxon>
        <taxon>Bacillati</taxon>
        <taxon>Bacillota</taxon>
        <taxon>Clostridia</taxon>
        <taxon>Lachnospirales</taxon>
        <taxon>Lachnospiraceae</taxon>
        <taxon>Dorea</taxon>
    </lineage>
</organism>
<dbReference type="RefSeq" id="WP_186855325.1">
    <property type="nucleotide sequence ID" value="NZ_JACOOY010000002.1"/>
</dbReference>
<proteinExistence type="predicted"/>
<name>A0ABR7ERT9_9FIRM</name>
<evidence type="ECO:0000256" key="1">
    <source>
        <dbReference type="SAM" id="Phobius"/>
    </source>
</evidence>
<feature type="transmembrane region" description="Helical" evidence="1">
    <location>
        <begin position="6"/>
        <end position="28"/>
    </location>
</feature>
<comment type="caution">
    <text evidence="2">The sequence shown here is derived from an EMBL/GenBank/DDBJ whole genome shotgun (WGS) entry which is preliminary data.</text>
</comment>
<sequence>MAVKYGGDATFALCGWFIVANLMVVIIIKFKDYNFIAEVIINGNDICFELPEEVIVVSKDDIKEMIYILYEVRVYLKNGKRLYADRKFCPPYVSVDGRKHQGIRAEDFVGVKFIMREEDTTFRR</sequence>
<evidence type="ECO:0000313" key="3">
    <source>
        <dbReference type="Proteomes" id="UP000647235"/>
    </source>
</evidence>
<evidence type="ECO:0000313" key="2">
    <source>
        <dbReference type="EMBL" id="MBC5664057.1"/>
    </source>
</evidence>
<protein>
    <submittedName>
        <fullName evidence="2">Uncharacterized protein</fullName>
    </submittedName>
</protein>
<keyword evidence="1" id="KW-0812">Transmembrane</keyword>
<keyword evidence="1" id="KW-0472">Membrane</keyword>
<reference evidence="2 3" key="1">
    <citation type="submission" date="2020-08" db="EMBL/GenBank/DDBJ databases">
        <title>Genome public.</title>
        <authorList>
            <person name="Liu C."/>
            <person name="Sun Q."/>
        </authorList>
    </citation>
    <scope>NUCLEOTIDE SEQUENCE [LARGE SCALE GENOMIC DNA]</scope>
    <source>
        <strain evidence="2 3">NSJ-36</strain>
    </source>
</reference>
<keyword evidence="3" id="KW-1185">Reference proteome</keyword>